<evidence type="ECO:0000256" key="1">
    <source>
        <dbReference type="SAM" id="MobiDB-lite"/>
    </source>
</evidence>
<organism evidence="2 3">
    <name type="scientific">Pseudomonas synxantha</name>
    <dbReference type="NCBI Taxonomy" id="47883"/>
    <lineage>
        <taxon>Bacteria</taxon>
        <taxon>Pseudomonadati</taxon>
        <taxon>Pseudomonadota</taxon>
        <taxon>Gammaproteobacteria</taxon>
        <taxon>Pseudomonadales</taxon>
        <taxon>Pseudomonadaceae</taxon>
        <taxon>Pseudomonas</taxon>
    </lineage>
</organism>
<protein>
    <submittedName>
        <fullName evidence="2">Uncharacterized protein</fullName>
    </submittedName>
</protein>
<evidence type="ECO:0000313" key="3">
    <source>
        <dbReference type="Proteomes" id="UP000268696"/>
    </source>
</evidence>
<name>A0A3G7U2P1_9PSED</name>
<proteinExistence type="predicted"/>
<evidence type="ECO:0000313" key="2">
    <source>
        <dbReference type="EMBL" id="AZE53643.1"/>
    </source>
</evidence>
<sequence length="58" mass="6602">MSDKKCEADHSWRRVSQRRGDPGAVNGTVQYSYLECRVCSEENHSHPNPESYACDPDC</sequence>
<dbReference type="AlphaFoldDB" id="A0A3G7U2P1"/>
<dbReference type="EMBL" id="CP027754">
    <property type="protein sequence ID" value="AZE53643.1"/>
    <property type="molecule type" value="Genomic_DNA"/>
</dbReference>
<reference evidence="2 3" key="1">
    <citation type="submission" date="2018-03" db="EMBL/GenBank/DDBJ databases">
        <title>Diversity of phytobeneficial traits revealed by whole-genome analysis of worldwide-isolated phenazine-producing Pseudomonas spp.</title>
        <authorList>
            <person name="Biessy A."/>
            <person name="Novinscak A."/>
            <person name="Blom J."/>
            <person name="Leger G."/>
            <person name="Thomashow L.S."/>
            <person name="Cazorla F.M."/>
            <person name="Josic D."/>
            <person name="Filion M."/>
        </authorList>
    </citation>
    <scope>NUCLEOTIDE SEQUENCE [LARGE SCALE GENOMIC DNA]</scope>
    <source>
        <strain evidence="2 3">30B</strain>
    </source>
</reference>
<dbReference type="Proteomes" id="UP000268696">
    <property type="component" value="Chromosome"/>
</dbReference>
<gene>
    <name evidence="2" type="ORF">C4K03_1472</name>
</gene>
<feature type="compositionally biased region" description="Basic and acidic residues" evidence="1">
    <location>
        <begin position="1"/>
        <end position="12"/>
    </location>
</feature>
<accession>A0A3G7U2P1</accession>
<feature type="region of interest" description="Disordered" evidence="1">
    <location>
        <begin position="1"/>
        <end position="25"/>
    </location>
</feature>